<dbReference type="GO" id="GO:0005886">
    <property type="term" value="C:plasma membrane"/>
    <property type="evidence" value="ECO:0007669"/>
    <property type="project" value="TreeGrafter"/>
</dbReference>
<dbReference type="InterPro" id="IPR008334">
    <property type="entry name" value="5'-Nucleotdase_C"/>
</dbReference>
<dbReference type="EMBL" id="GFAH01000403">
    <property type="protein sequence ID" value="JAV47986.1"/>
    <property type="molecule type" value="Transcribed_RNA"/>
</dbReference>
<accession>A0A1W7RA44</accession>
<evidence type="ECO:0000313" key="11">
    <source>
        <dbReference type="EMBL" id="JAV47986.1"/>
    </source>
</evidence>
<dbReference type="GO" id="GO:0006196">
    <property type="term" value="P:AMP catabolic process"/>
    <property type="evidence" value="ECO:0007669"/>
    <property type="project" value="TreeGrafter"/>
</dbReference>
<dbReference type="EC" id="3.1.3.5" evidence="3"/>
<feature type="domain" description="5'-Nucleotidase C-terminal" evidence="10">
    <location>
        <begin position="330"/>
        <end position="509"/>
    </location>
</feature>
<dbReference type="AlphaFoldDB" id="A0A1W7RA44"/>
<reference evidence="11" key="1">
    <citation type="submission" date="2016-11" db="EMBL/GenBank/DDBJ databases">
        <title>Venom-gland transcriptomics and venom proteomics of the black-back scorpion (Hadrurus spadix) reveal detectability challenges and an unexplored realm of animal toxin diversity.</title>
        <authorList>
            <person name="Rokyta D.R."/>
            <person name="Ward M.J."/>
        </authorList>
    </citation>
    <scope>NUCLEOTIDE SEQUENCE</scope>
    <source>
        <tissue evidence="11">Venom gland</tissue>
    </source>
</reference>
<evidence type="ECO:0000256" key="3">
    <source>
        <dbReference type="ARBA" id="ARBA00012643"/>
    </source>
</evidence>
<dbReference type="SUPFAM" id="SSF56300">
    <property type="entry name" value="Metallo-dependent phosphatases"/>
    <property type="match status" value="1"/>
</dbReference>
<dbReference type="InterPro" id="IPR006146">
    <property type="entry name" value="5'-Nucleotdase_CS"/>
</dbReference>
<evidence type="ECO:0000256" key="2">
    <source>
        <dbReference type="ARBA" id="ARBA00006654"/>
    </source>
</evidence>
<evidence type="ECO:0000256" key="6">
    <source>
        <dbReference type="ARBA" id="ARBA00022741"/>
    </source>
</evidence>
<keyword evidence="7 8" id="KW-0378">Hydrolase</keyword>
<dbReference type="InterPro" id="IPR029052">
    <property type="entry name" value="Metallo-depent_PP-like"/>
</dbReference>
<evidence type="ECO:0000256" key="8">
    <source>
        <dbReference type="RuleBase" id="RU362119"/>
    </source>
</evidence>
<dbReference type="GO" id="GO:0008253">
    <property type="term" value="F:5'-nucleotidase activity"/>
    <property type="evidence" value="ECO:0007669"/>
    <property type="project" value="UniProtKB-EC"/>
</dbReference>
<dbReference type="PRINTS" id="PR01607">
    <property type="entry name" value="APYRASEFAMLY"/>
</dbReference>
<dbReference type="GO" id="GO:0046872">
    <property type="term" value="F:metal ion binding"/>
    <property type="evidence" value="ECO:0007669"/>
    <property type="project" value="UniProtKB-KW"/>
</dbReference>
<dbReference type="PANTHER" id="PTHR11575">
    <property type="entry name" value="5'-NUCLEOTIDASE-RELATED"/>
    <property type="match status" value="1"/>
</dbReference>
<dbReference type="SUPFAM" id="SSF55816">
    <property type="entry name" value="5'-nucleotidase (syn. UDP-sugar hydrolase), C-terminal domain"/>
    <property type="match status" value="1"/>
</dbReference>
<dbReference type="GO" id="GO:0000166">
    <property type="term" value="F:nucleotide binding"/>
    <property type="evidence" value="ECO:0007669"/>
    <property type="project" value="UniProtKB-KW"/>
</dbReference>
<dbReference type="Pfam" id="PF00149">
    <property type="entry name" value="Metallophos"/>
    <property type="match status" value="1"/>
</dbReference>
<protein>
    <recommendedName>
        <fullName evidence="3">5'-nucleotidase</fullName>
        <ecNumber evidence="3">3.1.3.5</ecNumber>
    </recommendedName>
</protein>
<evidence type="ECO:0000259" key="9">
    <source>
        <dbReference type="Pfam" id="PF00149"/>
    </source>
</evidence>
<keyword evidence="5 8" id="KW-0732">Signal</keyword>
<dbReference type="FunFam" id="3.90.780.10:FF:000001">
    <property type="entry name" value="NT5E isoform 3"/>
    <property type="match status" value="1"/>
</dbReference>
<sequence>MPLLVIFAFVFSPTVYAFNLTILHTNDVHSRFEQFNAFGSRCTESYAQKGECFGGVARQATKVKEFRQKYPNSLFLSAGDYYQGTFMYTVHKWKIVADFMNQLGHDVMAFGNHEFDDGIEGLVPLLENVEFPIISCNINASREPSMKEKVPPFVIKEVDGHKIGIIGYTTPDTMFLSRTGNLVFTDEIACIKDSVKLLKGSGVKIIIALGHSGFPKDIEIAEAVEDVDIVVGGHTDTFLYTGTPPSTEKPQDEYPTVITHTDGTRTLVVQDFTFGKYMGFLNVQFDNEGNVQNWEGNPILLDNSVKQDPVILNALQPYIDKVSSLSTQTVGKTKVLLRGDRLICRMEECNMGNMLSDALVDYFKDFPTNYGWTPAAIGIWNSGGIRSSVDETIGQGNITMEDIMNVAPFSNTYSTVELKGEDLYTMMEESVSEYDPSAIDPPGKFLQISGLKVWYNTDKSPFQRVSKLHVRCAKCRVPRYQDVDKNAIYNLIVPIYLLNGGDGFKVFKEKAISVHNSGILDTDIIQTYLDRHSTITTGIEERITFICGGPSDEHNSTTLKRQIRSYVRMQQKKLTKLHM</sequence>
<dbReference type="Gene3D" id="3.90.780.10">
    <property type="entry name" value="5'-Nucleotidase, C-terminal domain"/>
    <property type="match status" value="1"/>
</dbReference>
<comment type="catalytic activity">
    <reaction evidence="1">
        <text>a ribonucleoside 5'-phosphate + H2O = a ribonucleoside + phosphate</text>
        <dbReference type="Rhea" id="RHEA:12484"/>
        <dbReference type="ChEBI" id="CHEBI:15377"/>
        <dbReference type="ChEBI" id="CHEBI:18254"/>
        <dbReference type="ChEBI" id="CHEBI:43474"/>
        <dbReference type="ChEBI" id="CHEBI:58043"/>
        <dbReference type="EC" id="3.1.3.5"/>
    </reaction>
</comment>
<dbReference type="InterPro" id="IPR004843">
    <property type="entry name" value="Calcineurin-like_PHP"/>
</dbReference>
<dbReference type="Gene3D" id="3.60.21.10">
    <property type="match status" value="1"/>
</dbReference>
<evidence type="ECO:0000256" key="7">
    <source>
        <dbReference type="ARBA" id="ARBA00022801"/>
    </source>
</evidence>
<feature type="domain" description="Calcineurin-like phosphoesterase" evidence="9">
    <location>
        <begin position="20"/>
        <end position="235"/>
    </location>
</feature>
<dbReference type="FunFam" id="3.60.21.10:FF:000020">
    <property type="entry name" value="NT5E isoform 4"/>
    <property type="match status" value="1"/>
</dbReference>
<keyword evidence="6 8" id="KW-0547">Nucleotide-binding</keyword>
<comment type="similarity">
    <text evidence="2 8">Belongs to the 5'-nucleotidase family.</text>
</comment>
<dbReference type="Pfam" id="PF02872">
    <property type="entry name" value="5_nucleotid_C"/>
    <property type="match status" value="1"/>
</dbReference>
<dbReference type="CDD" id="cd07409">
    <property type="entry name" value="MPP_CD73_N"/>
    <property type="match status" value="1"/>
</dbReference>
<name>A0A1W7RA44_9SCOR</name>
<evidence type="ECO:0000256" key="4">
    <source>
        <dbReference type="ARBA" id="ARBA00022723"/>
    </source>
</evidence>
<evidence type="ECO:0000259" key="10">
    <source>
        <dbReference type="Pfam" id="PF02872"/>
    </source>
</evidence>
<dbReference type="InterPro" id="IPR006179">
    <property type="entry name" value="5_nucleotidase/apyrase"/>
</dbReference>
<proteinExistence type="inferred from homology"/>
<dbReference type="PROSITE" id="PS00785">
    <property type="entry name" value="5_NUCLEOTIDASE_1"/>
    <property type="match status" value="1"/>
</dbReference>
<organism evidence="11">
    <name type="scientific">Hadrurus spadix</name>
    <dbReference type="NCBI Taxonomy" id="141984"/>
    <lineage>
        <taxon>Eukaryota</taxon>
        <taxon>Metazoa</taxon>
        <taxon>Ecdysozoa</taxon>
        <taxon>Arthropoda</taxon>
        <taxon>Chelicerata</taxon>
        <taxon>Arachnida</taxon>
        <taxon>Scorpiones</taxon>
        <taxon>Iurida</taxon>
        <taxon>Iuroidea</taxon>
        <taxon>Hadrurus</taxon>
    </lineage>
</organism>
<dbReference type="PANTHER" id="PTHR11575:SF24">
    <property type="entry name" value="5'-NUCLEOTIDASE"/>
    <property type="match status" value="1"/>
</dbReference>
<evidence type="ECO:0000256" key="1">
    <source>
        <dbReference type="ARBA" id="ARBA00000815"/>
    </source>
</evidence>
<dbReference type="InterPro" id="IPR036907">
    <property type="entry name" value="5'-Nucleotdase_C_sf"/>
</dbReference>
<keyword evidence="4" id="KW-0479">Metal-binding</keyword>
<feature type="chain" id="PRO_5010755862" description="5'-nucleotidase" evidence="8">
    <location>
        <begin position="18"/>
        <end position="579"/>
    </location>
</feature>
<feature type="signal peptide" evidence="8">
    <location>
        <begin position="1"/>
        <end position="17"/>
    </location>
</feature>
<evidence type="ECO:0000256" key="5">
    <source>
        <dbReference type="ARBA" id="ARBA00022729"/>
    </source>
</evidence>